<evidence type="ECO:0000313" key="3">
    <source>
        <dbReference type="Proteomes" id="UP001430953"/>
    </source>
</evidence>
<comment type="caution">
    <text evidence="2">The sequence shown here is derived from an EMBL/GenBank/DDBJ whole genome shotgun (WGS) entry which is preliminary data.</text>
</comment>
<keyword evidence="1" id="KW-1133">Transmembrane helix</keyword>
<dbReference type="EMBL" id="JADYXP020000016">
    <property type="protein sequence ID" value="KAL0107791.1"/>
    <property type="molecule type" value="Genomic_DNA"/>
</dbReference>
<gene>
    <name evidence="2" type="ORF">PUN28_014812</name>
</gene>
<dbReference type="Proteomes" id="UP001430953">
    <property type="component" value="Unassembled WGS sequence"/>
</dbReference>
<evidence type="ECO:0008006" key="4">
    <source>
        <dbReference type="Google" id="ProtNLM"/>
    </source>
</evidence>
<protein>
    <recommendedName>
        <fullName evidence="4">Transmembrane protein</fullName>
    </recommendedName>
</protein>
<feature type="transmembrane region" description="Helical" evidence="1">
    <location>
        <begin position="72"/>
        <end position="94"/>
    </location>
</feature>
<keyword evidence="3" id="KW-1185">Reference proteome</keyword>
<feature type="transmembrane region" description="Helical" evidence="1">
    <location>
        <begin position="49"/>
        <end position="66"/>
    </location>
</feature>
<accession>A0AAW2F014</accession>
<keyword evidence="1" id="KW-0812">Transmembrane</keyword>
<evidence type="ECO:0000313" key="2">
    <source>
        <dbReference type="EMBL" id="KAL0107791.1"/>
    </source>
</evidence>
<evidence type="ECO:0000256" key="1">
    <source>
        <dbReference type="SAM" id="Phobius"/>
    </source>
</evidence>
<name>A0AAW2F014_9HYME</name>
<organism evidence="2 3">
    <name type="scientific">Cardiocondyla obscurior</name>
    <dbReference type="NCBI Taxonomy" id="286306"/>
    <lineage>
        <taxon>Eukaryota</taxon>
        <taxon>Metazoa</taxon>
        <taxon>Ecdysozoa</taxon>
        <taxon>Arthropoda</taxon>
        <taxon>Hexapoda</taxon>
        <taxon>Insecta</taxon>
        <taxon>Pterygota</taxon>
        <taxon>Neoptera</taxon>
        <taxon>Endopterygota</taxon>
        <taxon>Hymenoptera</taxon>
        <taxon>Apocrita</taxon>
        <taxon>Aculeata</taxon>
        <taxon>Formicoidea</taxon>
        <taxon>Formicidae</taxon>
        <taxon>Myrmicinae</taxon>
        <taxon>Cardiocondyla</taxon>
    </lineage>
</organism>
<keyword evidence="1" id="KW-0472">Membrane</keyword>
<reference evidence="2 3" key="1">
    <citation type="submission" date="2023-03" db="EMBL/GenBank/DDBJ databases">
        <title>High recombination rates correlate with genetic variation in Cardiocondyla obscurior ants.</title>
        <authorList>
            <person name="Errbii M."/>
        </authorList>
    </citation>
    <scope>NUCLEOTIDE SEQUENCE [LARGE SCALE GENOMIC DNA]</scope>
    <source>
        <strain evidence="2">Alpha-2009</strain>
        <tissue evidence="2">Whole body</tissue>
    </source>
</reference>
<sequence>MGKTPLCTDAAEPVAGGAVADKYVSRQHHGVAHHAEPIPRRVPHRASQFLFATWYPLFLSFTRSFFHSQPSLPSFFFSFFFLSSFSLAGFLALVHSSFLPSLRCLFSLVPLVVRFCFSHIDESLFFGGCRFYTFFILERLWSRAFIHLNIMEMSTVLVDAES</sequence>
<dbReference type="AlphaFoldDB" id="A0AAW2F014"/>
<proteinExistence type="predicted"/>